<keyword evidence="4" id="KW-1185">Reference proteome</keyword>
<dbReference type="Pfam" id="PF13812">
    <property type="entry name" value="PPR_3"/>
    <property type="match status" value="1"/>
</dbReference>
<reference evidence="3" key="1">
    <citation type="submission" date="2022-07" db="EMBL/GenBank/DDBJ databases">
        <authorList>
            <person name="Macas J."/>
            <person name="Novak P."/>
            <person name="Neumann P."/>
        </authorList>
    </citation>
    <scope>NUCLEOTIDE SEQUENCE</scope>
</reference>
<dbReference type="InterPro" id="IPR011990">
    <property type="entry name" value="TPR-like_helical_dom_sf"/>
</dbReference>
<dbReference type="FunFam" id="1.25.40.10:FF:000090">
    <property type="entry name" value="Pentatricopeptide repeat-containing protein, chloroplastic"/>
    <property type="match status" value="1"/>
</dbReference>
<comment type="caution">
    <text evidence="3">The sequence shown here is derived from an EMBL/GenBank/DDBJ whole genome shotgun (WGS) entry which is preliminary data.</text>
</comment>
<feature type="repeat" description="PPR" evidence="2">
    <location>
        <begin position="206"/>
        <end position="242"/>
    </location>
</feature>
<dbReference type="InterPro" id="IPR002885">
    <property type="entry name" value="PPR_rpt"/>
</dbReference>
<dbReference type="AlphaFoldDB" id="A0AAV0FVD9"/>
<dbReference type="GO" id="GO:0003723">
    <property type="term" value="F:RNA binding"/>
    <property type="evidence" value="ECO:0007669"/>
    <property type="project" value="InterPro"/>
</dbReference>
<dbReference type="EMBL" id="CAMAPF010001015">
    <property type="protein sequence ID" value="CAH9139270.1"/>
    <property type="molecule type" value="Genomic_DNA"/>
</dbReference>
<evidence type="ECO:0000313" key="3">
    <source>
        <dbReference type="EMBL" id="CAH9139270.1"/>
    </source>
</evidence>
<dbReference type="Pfam" id="PF13041">
    <property type="entry name" value="PPR_2"/>
    <property type="match status" value="3"/>
</dbReference>
<name>A0AAV0FVD9_9ASTE</name>
<dbReference type="Pfam" id="PF01535">
    <property type="entry name" value="PPR"/>
    <property type="match status" value="3"/>
</dbReference>
<organism evidence="3 4">
    <name type="scientific">Cuscuta epithymum</name>
    <dbReference type="NCBI Taxonomy" id="186058"/>
    <lineage>
        <taxon>Eukaryota</taxon>
        <taxon>Viridiplantae</taxon>
        <taxon>Streptophyta</taxon>
        <taxon>Embryophyta</taxon>
        <taxon>Tracheophyta</taxon>
        <taxon>Spermatophyta</taxon>
        <taxon>Magnoliopsida</taxon>
        <taxon>eudicotyledons</taxon>
        <taxon>Gunneridae</taxon>
        <taxon>Pentapetalae</taxon>
        <taxon>asterids</taxon>
        <taxon>lamiids</taxon>
        <taxon>Solanales</taxon>
        <taxon>Convolvulaceae</taxon>
        <taxon>Cuscuteae</taxon>
        <taxon>Cuscuta</taxon>
        <taxon>Cuscuta subgen. Cuscuta</taxon>
    </lineage>
</organism>
<dbReference type="FunFam" id="1.25.40.10:FF:000351">
    <property type="entry name" value="Pentatricopeptide repeat-containing protein"/>
    <property type="match status" value="1"/>
</dbReference>
<evidence type="ECO:0000256" key="2">
    <source>
        <dbReference type="PROSITE-ProRule" id="PRU00708"/>
    </source>
</evidence>
<keyword evidence="1" id="KW-0677">Repeat</keyword>
<dbReference type="PANTHER" id="PTHR47926:SF452">
    <property type="entry name" value="PENTATRICOPEPTIDE REPEAT-CONTAINING PROTEIN"/>
    <property type="match status" value="1"/>
</dbReference>
<feature type="repeat" description="PPR" evidence="2">
    <location>
        <begin position="615"/>
        <end position="649"/>
    </location>
</feature>
<dbReference type="PROSITE" id="PS51375">
    <property type="entry name" value="PPR"/>
    <property type="match status" value="6"/>
</dbReference>
<dbReference type="NCBIfam" id="TIGR00756">
    <property type="entry name" value="PPR"/>
    <property type="match status" value="4"/>
</dbReference>
<feature type="repeat" description="PPR" evidence="2">
    <location>
        <begin position="412"/>
        <end position="446"/>
    </location>
</feature>
<evidence type="ECO:0000313" key="4">
    <source>
        <dbReference type="Proteomes" id="UP001152523"/>
    </source>
</evidence>
<dbReference type="FunFam" id="1.25.40.10:FF:000344">
    <property type="entry name" value="Pentatricopeptide repeat-containing protein"/>
    <property type="match status" value="1"/>
</dbReference>
<dbReference type="Proteomes" id="UP001152523">
    <property type="component" value="Unassembled WGS sequence"/>
</dbReference>
<dbReference type="PANTHER" id="PTHR47926">
    <property type="entry name" value="PENTATRICOPEPTIDE REPEAT-CONTAINING PROTEIN"/>
    <property type="match status" value="1"/>
</dbReference>
<protein>
    <recommendedName>
        <fullName evidence="5">Pentatricopeptide repeat-containing protein</fullName>
    </recommendedName>
</protein>
<dbReference type="GO" id="GO:0009451">
    <property type="term" value="P:RNA modification"/>
    <property type="evidence" value="ECO:0007669"/>
    <property type="project" value="InterPro"/>
</dbReference>
<sequence>MKVLLHPEIPKVFFSFRRPRPLFFSSLIGKNPPFTSLSSSTELASFVDNCSDADSLKKLHTCILTRGFEQDSALGSKLLNSYAKFNLLPESKWLFGRFTDSDRISIFIWNLTFVGYFKAFHYHEVLRLYVELKRRNVHVYGSAAIFTLKSCAKLGDFKFGRAVHVDAVKLGLNTNQNVGSFLAKFYSDRAAIGDAAKVFDEITAKDVVVYTVMITGCAQLGFQYAYEAFRIACEMQRKNLEPNRVTLVSLLQAASSLGAVEEGNAIHGYALRRGIGCSNDVFMTTLMDMYIKCEVPEKAIAVFANISEKSIGSWNALVTAHLRLGQPLEALELFAELMTDNTHKPDQITITSALSSCADLQYLLGGKSIHAYVIRSGINLDLVANTILIDMYSKCDHLVHAEMVFDRADRMDVVLFNVMISSYTQNGLPKQAWNLFHEMLRLDFKPNISTIICVLSAISDMKDVTQGSVIHCFLIKSGLESTTDIANQLIETYSRCGLIKHTSEVFGRITKKDIVSWTSAMMGHVNNGQANEALVLFRSMQRENINPDSLTFVALLQAITQLGFLSFAREVHARACRQIDVQEGILIINTLIMAYSRCGDLNCAGVLFDRMPGRDLSSWNTMLSSYGAHGDCVRVLELFNQMRMEKVVPDNYTFTSLLSACSHSGALPEGLSVFRTMMEDYRLVPTDEHFGCMVDLLSRGGMLEEADYLLKCEGLRENASALGAFIASCMVNGKGEMGECAGRRLLSMEPGNASAYSLVSNLYAGQHKWEEVAHMGGLAREKGLKRVSGRSIIVKNNAL</sequence>
<dbReference type="InterPro" id="IPR046960">
    <property type="entry name" value="PPR_At4g14850-like_plant"/>
</dbReference>
<gene>
    <name evidence="3" type="ORF">CEPIT_LOCUS37461</name>
</gene>
<dbReference type="InterPro" id="IPR046848">
    <property type="entry name" value="E_motif"/>
</dbReference>
<feature type="repeat" description="PPR" evidence="2">
    <location>
        <begin position="650"/>
        <end position="685"/>
    </location>
</feature>
<feature type="repeat" description="PPR" evidence="2">
    <location>
        <begin position="513"/>
        <end position="547"/>
    </location>
</feature>
<feature type="repeat" description="PPR" evidence="2">
    <location>
        <begin position="310"/>
        <end position="345"/>
    </location>
</feature>
<accession>A0AAV0FVD9</accession>
<evidence type="ECO:0008006" key="5">
    <source>
        <dbReference type="Google" id="ProtNLM"/>
    </source>
</evidence>
<dbReference type="Pfam" id="PF20431">
    <property type="entry name" value="E_motif"/>
    <property type="match status" value="1"/>
</dbReference>
<proteinExistence type="predicted"/>
<dbReference type="Gene3D" id="1.25.40.10">
    <property type="entry name" value="Tetratricopeptide repeat domain"/>
    <property type="match status" value="5"/>
</dbReference>
<evidence type="ECO:0000256" key="1">
    <source>
        <dbReference type="ARBA" id="ARBA00022737"/>
    </source>
</evidence>